<reference evidence="3" key="1">
    <citation type="journal article" date="2019" name="Int. J. Syst. Evol. Microbiol.">
        <title>The Global Catalogue of Microorganisms (GCM) 10K type strain sequencing project: providing services to taxonomists for standard genome sequencing and annotation.</title>
        <authorList>
            <consortium name="The Broad Institute Genomics Platform"/>
            <consortium name="The Broad Institute Genome Sequencing Center for Infectious Disease"/>
            <person name="Wu L."/>
            <person name="Ma J."/>
        </authorList>
    </citation>
    <scope>NUCLEOTIDE SEQUENCE [LARGE SCALE GENOMIC DNA]</scope>
    <source>
        <strain evidence="3">CCUG 51943</strain>
    </source>
</reference>
<dbReference type="PANTHER" id="PTHR43236">
    <property type="entry name" value="ANTITOXIN HIGA1"/>
    <property type="match status" value="1"/>
</dbReference>
<proteinExistence type="predicted"/>
<evidence type="ECO:0000313" key="2">
    <source>
        <dbReference type="EMBL" id="MFC6147052.1"/>
    </source>
</evidence>
<evidence type="ECO:0000259" key="1">
    <source>
        <dbReference type="Pfam" id="PF06114"/>
    </source>
</evidence>
<dbReference type="Proteomes" id="UP001596244">
    <property type="component" value="Unassembled WGS sequence"/>
</dbReference>
<name>A0ABW1QCA4_9CORY</name>
<comment type="caution">
    <text evidence="2">The sequence shown here is derived from an EMBL/GenBank/DDBJ whole genome shotgun (WGS) entry which is preliminary data.</text>
</comment>
<dbReference type="InterPro" id="IPR052345">
    <property type="entry name" value="Rad_response_metalloprotease"/>
</dbReference>
<dbReference type="Pfam" id="PF06114">
    <property type="entry name" value="Peptidase_M78"/>
    <property type="match status" value="1"/>
</dbReference>
<feature type="domain" description="IrrE N-terminal-like" evidence="1">
    <location>
        <begin position="192"/>
        <end position="296"/>
    </location>
</feature>
<dbReference type="Gene3D" id="1.10.10.2910">
    <property type="match status" value="1"/>
</dbReference>
<evidence type="ECO:0000313" key="3">
    <source>
        <dbReference type="Proteomes" id="UP001596244"/>
    </source>
</evidence>
<dbReference type="InterPro" id="IPR010359">
    <property type="entry name" value="IrrE_HExxH"/>
</dbReference>
<gene>
    <name evidence="2" type="ORF">ACFPUZ_09565</name>
</gene>
<accession>A0ABW1QCA4</accession>
<keyword evidence="3" id="KW-1185">Reference proteome</keyword>
<protein>
    <submittedName>
        <fullName evidence="2">ImmA/IrrE family metallo-endopeptidase</fullName>
    </submittedName>
</protein>
<dbReference type="PANTHER" id="PTHR43236:SF2">
    <property type="entry name" value="BLL0069 PROTEIN"/>
    <property type="match status" value="1"/>
</dbReference>
<dbReference type="EMBL" id="JBHSQE010000009">
    <property type="protein sequence ID" value="MFC6147052.1"/>
    <property type="molecule type" value="Genomic_DNA"/>
</dbReference>
<organism evidence="2 3">
    <name type="scientific">Corynebacterium nasicanis</name>
    <dbReference type="NCBI Taxonomy" id="1448267"/>
    <lineage>
        <taxon>Bacteria</taxon>
        <taxon>Bacillati</taxon>
        <taxon>Actinomycetota</taxon>
        <taxon>Actinomycetes</taxon>
        <taxon>Mycobacteriales</taxon>
        <taxon>Corynebacteriaceae</taxon>
        <taxon>Corynebacterium</taxon>
    </lineage>
</organism>
<dbReference type="RefSeq" id="WP_377001691.1">
    <property type="nucleotide sequence ID" value="NZ_JBHSQE010000009.1"/>
</dbReference>
<sequence length="382" mass="42493">MAYARVPVAPEMLRWAIDRSGRGYDAADKSFPQLRSWLSSEQHPTVKQFKEFAAWTRTPAPLMLLGAPPTISLPIADFRIGRGGPSAQPSPELIDTIHLCQLRQGWFEDYAEEFGIPGFQGQRFEPGISIEAAAARLRKELDYEVSDRQAVRTGADARVYLISAFEDLGGLVVVNGVVENNTSRPLDPDEFRGFTLNSDSSPLVFVNGADTKNGQVFSLAHEFAHVWRGDTGVSAEEITGHASNDVEKWCNRVAAEFLVPAADLRLQDVGTTTAEQDVQRLARRYGCSTLVVIIRLRELSVLDTQFLGELYIREQRRLAALVTGQSKGGDFHRNQPYRIGRRFGTHLFRDTAAGRTPFVEAMRLSSLGRHTLERYVTGDRAA</sequence>